<dbReference type="GO" id="GO:0005634">
    <property type="term" value="C:nucleus"/>
    <property type="evidence" value="ECO:0007669"/>
    <property type="project" value="TreeGrafter"/>
</dbReference>
<dbReference type="GO" id="GO:0006950">
    <property type="term" value="P:response to stress"/>
    <property type="evidence" value="ECO:0007669"/>
    <property type="project" value="UniProtKB-ARBA"/>
</dbReference>
<feature type="region of interest" description="Disordered" evidence="11">
    <location>
        <begin position="218"/>
        <end position="294"/>
    </location>
</feature>
<feature type="compositionally biased region" description="Polar residues" evidence="11">
    <location>
        <begin position="758"/>
        <end position="768"/>
    </location>
</feature>
<feature type="compositionally biased region" description="Polar residues" evidence="11">
    <location>
        <begin position="699"/>
        <end position="718"/>
    </location>
</feature>
<evidence type="ECO:0000256" key="8">
    <source>
        <dbReference type="ARBA" id="ARBA00047899"/>
    </source>
</evidence>
<evidence type="ECO:0000313" key="16">
    <source>
        <dbReference type="Proteomes" id="UP000290900"/>
    </source>
</evidence>
<organism evidence="15 16">
    <name type="scientific">Brettanomyces naardenensis</name>
    <name type="common">Yeast</name>
    <dbReference type="NCBI Taxonomy" id="13370"/>
    <lineage>
        <taxon>Eukaryota</taxon>
        <taxon>Fungi</taxon>
        <taxon>Dikarya</taxon>
        <taxon>Ascomycota</taxon>
        <taxon>Saccharomycotina</taxon>
        <taxon>Pichiomycetes</taxon>
        <taxon>Pichiales</taxon>
        <taxon>Pichiaceae</taxon>
        <taxon>Brettanomyces</taxon>
    </lineage>
</organism>
<dbReference type="EMBL" id="CAACVR010000023">
    <property type="protein sequence ID" value="VEU22591.1"/>
    <property type="molecule type" value="Genomic_DNA"/>
</dbReference>
<feature type="compositionally biased region" description="Basic and acidic residues" evidence="11">
    <location>
        <begin position="16"/>
        <end position="25"/>
    </location>
</feature>
<dbReference type="GO" id="GO:0000160">
    <property type="term" value="P:phosphorelay signal transduction system"/>
    <property type="evidence" value="ECO:0007669"/>
    <property type="project" value="InterPro"/>
</dbReference>
<feature type="region of interest" description="Disordered" evidence="11">
    <location>
        <begin position="686"/>
        <end position="801"/>
    </location>
</feature>
<dbReference type="FunFam" id="3.30.200.20:FF:001008">
    <property type="entry name" value="Serine/threonine-protein kinase cek1"/>
    <property type="match status" value="1"/>
</dbReference>
<dbReference type="SMART" id="SM00220">
    <property type="entry name" value="S_TKc"/>
    <property type="match status" value="1"/>
</dbReference>
<comment type="caution">
    <text evidence="10">Lacks conserved residue(s) required for the propagation of feature annotation.</text>
</comment>
<evidence type="ECO:0000256" key="2">
    <source>
        <dbReference type="ARBA" id="ARBA00022527"/>
    </source>
</evidence>
<feature type="region of interest" description="Disordered" evidence="11">
    <location>
        <begin position="435"/>
        <end position="463"/>
    </location>
</feature>
<feature type="domain" description="Response regulatory" evidence="13">
    <location>
        <begin position="1594"/>
        <end position="1708"/>
    </location>
</feature>
<dbReference type="SUPFAM" id="SSF56112">
    <property type="entry name" value="Protein kinase-like (PK-like)"/>
    <property type="match status" value="1"/>
</dbReference>
<evidence type="ECO:0000256" key="5">
    <source>
        <dbReference type="ARBA" id="ARBA00022741"/>
    </source>
</evidence>
<dbReference type="GO" id="GO:0005524">
    <property type="term" value="F:ATP binding"/>
    <property type="evidence" value="ECO:0007669"/>
    <property type="project" value="UniProtKB-KW"/>
</dbReference>
<dbReference type="FunFam" id="1.10.510.10:FF:000340">
    <property type="entry name" value="Serine threonine protein kinase"/>
    <property type="match status" value="1"/>
</dbReference>
<dbReference type="PROSITE" id="PS00108">
    <property type="entry name" value="PROTEIN_KINASE_ST"/>
    <property type="match status" value="1"/>
</dbReference>
<dbReference type="PROSITE" id="PS50110">
    <property type="entry name" value="RESPONSE_REGULATORY"/>
    <property type="match status" value="1"/>
</dbReference>
<dbReference type="GO" id="GO:1901992">
    <property type="term" value="P:positive regulation of mitotic cell cycle phase transition"/>
    <property type="evidence" value="ECO:0007669"/>
    <property type="project" value="UniProtKB-ARBA"/>
</dbReference>
<dbReference type="GO" id="GO:0005737">
    <property type="term" value="C:cytoplasm"/>
    <property type="evidence" value="ECO:0007669"/>
    <property type="project" value="TreeGrafter"/>
</dbReference>
<evidence type="ECO:0000256" key="7">
    <source>
        <dbReference type="ARBA" id="ARBA00022840"/>
    </source>
</evidence>
<dbReference type="FunCoup" id="A0A448YNX6">
    <property type="interactions" value="239"/>
</dbReference>
<feature type="compositionally biased region" description="Low complexity" evidence="11">
    <location>
        <begin position="728"/>
        <end position="740"/>
    </location>
</feature>
<feature type="domain" description="Protein kinase" evidence="12">
    <location>
        <begin position="828"/>
        <end position="1309"/>
    </location>
</feature>
<dbReference type="STRING" id="13370.A0A448YNX6"/>
<evidence type="ECO:0000256" key="4">
    <source>
        <dbReference type="ARBA" id="ARBA00022679"/>
    </source>
</evidence>
<feature type="compositionally biased region" description="Polar residues" evidence="11">
    <location>
        <begin position="1534"/>
        <end position="1548"/>
    </location>
</feature>
<dbReference type="OrthoDB" id="162894at2759"/>
<feature type="region of interest" description="Disordered" evidence="11">
    <location>
        <begin position="985"/>
        <end position="1008"/>
    </location>
</feature>
<feature type="compositionally biased region" description="Low complexity" evidence="11">
    <location>
        <begin position="1454"/>
        <end position="1484"/>
    </location>
</feature>
<comment type="catalytic activity">
    <reaction evidence="9">
        <text>L-seryl-[protein] + ATP = O-phospho-L-seryl-[protein] + ADP + H(+)</text>
        <dbReference type="Rhea" id="RHEA:17989"/>
        <dbReference type="Rhea" id="RHEA-COMP:9863"/>
        <dbReference type="Rhea" id="RHEA-COMP:11604"/>
        <dbReference type="ChEBI" id="CHEBI:15378"/>
        <dbReference type="ChEBI" id="CHEBI:29999"/>
        <dbReference type="ChEBI" id="CHEBI:30616"/>
        <dbReference type="ChEBI" id="CHEBI:83421"/>
        <dbReference type="ChEBI" id="CHEBI:456216"/>
        <dbReference type="EC" id="2.7.11.1"/>
    </reaction>
</comment>
<proteinExistence type="predicted"/>
<dbReference type="SUPFAM" id="SSF52172">
    <property type="entry name" value="CheY-like"/>
    <property type="match status" value="1"/>
</dbReference>
<dbReference type="GO" id="GO:0004674">
    <property type="term" value="F:protein serine/threonine kinase activity"/>
    <property type="evidence" value="ECO:0007669"/>
    <property type="project" value="UniProtKB-KW"/>
</dbReference>
<evidence type="ECO:0000256" key="6">
    <source>
        <dbReference type="ARBA" id="ARBA00022777"/>
    </source>
</evidence>
<dbReference type="InterPro" id="IPR001789">
    <property type="entry name" value="Sig_transdc_resp-reg_receiver"/>
</dbReference>
<feature type="region of interest" description="Disordered" evidence="11">
    <location>
        <begin position="1109"/>
        <end position="1134"/>
    </location>
</feature>
<dbReference type="InterPro" id="IPR008271">
    <property type="entry name" value="Ser/Thr_kinase_AS"/>
</dbReference>
<dbReference type="InterPro" id="IPR000719">
    <property type="entry name" value="Prot_kinase_dom"/>
</dbReference>
<feature type="compositionally biased region" description="Low complexity" evidence="11">
    <location>
        <begin position="439"/>
        <end position="463"/>
    </location>
</feature>
<dbReference type="InterPro" id="IPR011006">
    <property type="entry name" value="CheY-like_superfamily"/>
</dbReference>
<feature type="domain" description="AGC-kinase C-terminal" evidence="14">
    <location>
        <begin position="1310"/>
        <end position="1437"/>
    </location>
</feature>
<keyword evidence="16" id="KW-1185">Reference proteome</keyword>
<dbReference type="EC" id="2.7.11.1" evidence="1"/>
<sequence>MTDPHLNSPFKHVKRSTGESSHDDSSSFQNKSLASLAKIHAADSGIFASAPKEGFVPSRSVSPFETDSNRGTHDSGRNSTENSPHDSRQNSRNGGVVRRQQGSLTSLDSSINSSHHSHLDSVLNSSTNDSQTDLVAASADNPALVLELDLDGNVLFISHSWKQIVGTDIAKIVRKPVSDIIVGDTDDKQVFNRATQIMLQDDESYRIRFVVQTNLSKPTAEEVDTSGSKTDEKAESTICEESDEEELVDREYSDAYSTQSLSPPQSALASPKPVVSPSTSDDSASVKSSSSTVTTDGGFIELEAQGILIHDQRSRQCMHSMWVVRPWLPLKEVNLEMPGELVSNLGFGVNLLEAYLLHLNDVGVIDEERLPAPPQELCRICEQKVPNWWLEKHTELCAVEHRVEDSVHLKQEELEEQVILLQAIHSTILRKEQLEDDSLSMSDDSSESAGSTVSTNSSSSVASSVTEYKGLPIPYASEPRRKAPMGMPQRRFPLKNIEQLLEYCQEALQINTGEVRGKDIVPSSQFEIAYSPDSTEHIHNLQKMEIQDSSDPSIQMMTEDTLDFCQSKLDCITRYAHILQYVDRITRETDAMVLQVVGSTVAKIKEQVFGFSDSEDGYDLDMQRSEAIRSLRSEAARSLPEVIRSPQPVAISSPQPRISAGFNVSNNGSNSKLPLTARAPIFGYLDSTSESRRSRKTDSSGANTPRSDTNSGNRSTPVISVASEDPRNQQGSLSNGSNGSTPDYLSPRRPLSPAFSIPMTTIQRNSRGSVKGISRAASPFSSPLLLSSDMNENPSRSGTNSLSLEKAQLSPLLVPQPTKPVPPSIRDYEVVKPISKGAFGSVFLVRRRLTNEYFAMKVLAKTDMIAKNQVTNVKAERAIMMAQTDSPYVVQLVVSFQSTNYLYLVMEYLNGGDLATLLKNMGIMPNGWAKRYIAEVIVGVDDLHKKGIVHRDLKPDNFLVDHNGHIRLTDFGLSRMGLVRRQKMERVEQQRNSSFGEHHQRSSFGSIGSLDDSLRRHSSLEVQRSPVGSVNLGHSSSLHGTHGSFASAVVHGSSSSVDETVHRHSAPLARATGPVHGGSSLVHKASADESIVRLKPLVGARKVLSVTPFSLSPGSPLPGSPLATPSSDTELWPPRAGASSLATAATLAAAAASTPSPLIRPLTRKTSSQTLLVFNDNEDKQLRQAEITNFALFDPQGSTQTRRFIGTPDYLAPETVAGKGQDETSDWWSIGCILFEFLFGYPPFNASSPEEIFENILHGEIEWPNLPADELRRYCSDSARDLITRLLIKDPKKRLGAGGSQEIMGHPYFDGLNWDTLFEEEASFVPDTENPESTEYFDRRGASMLSLEDENEADESKVSVTTVGDYMVRKGSVCSEKERSNSGSSAVSSPRQGFLKLSGQHVITKRERRSSRLNEPPTTSEFGSFQFRNLAMFEKQNKDAINRLKSEHLERRGSISSVGSSSDSYSYQPGTPGTPVNNGGYTTNSNYSGSLGSSPQAIKSPTLSFSSPVPKHLRKADTGSDVLGSPAAVKMPTKSATRTLSDLSPSSSDAEDRASLIARVRHRRSRRRLTGKSVSSTTTTDTSESLNKIFNTVDVLICEPIPIYRYAIQKDLKKCGCDVVAVSGGSELIKRSTGNVKFDVIFLSTQLQKLDAVDLVKLIRHTPCVNSDTKMVAFTPSYHDALKTGMFDRVIEYPITLSKLSEVLEEYRRHSRFEEEAVVTDTD</sequence>
<evidence type="ECO:0000256" key="9">
    <source>
        <dbReference type="ARBA" id="ARBA00048679"/>
    </source>
</evidence>
<evidence type="ECO:0000256" key="1">
    <source>
        <dbReference type="ARBA" id="ARBA00012513"/>
    </source>
</evidence>
<feature type="region of interest" description="Disordered" evidence="11">
    <location>
        <begin position="48"/>
        <end position="98"/>
    </location>
</feature>
<evidence type="ECO:0000256" key="3">
    <source>
        <dbReference type="ARBA" id="ARBA00022553"/>
    </source>
</evidence>
<keyword evidence="3" id="KW-0597">Phosphoprotein</keyword>
<dbReference type="Proteomes" id="UP000290900">
    <property type="component" value="Unassembled WGS sequence"/>
</dbReference>
<evidence type="ECO:0000256" key="11">
    <source>
        <dbReference type="SAM" id="MobiDB-lite"/>
    </source>
</evidence>
<evidence type="ECO:0000256" key="10">
    <source>
        <dbReference type="PROSITE-ProRule" id="PRU00169"/>
    </source>
</evidence>
<feature type="region of interest" description="Disordered" evidence="11">
    <location>
        <begin position="1"/>
        <end position="30"/>
    </location>
</feature>
<name>A0A448YNX6_BRENA</name>
<dbReference type="CDD" id="cd00130">
    <property type="entry name" value="PAS"/>
    <property type="match status" value="1"/>
</dbReference>
<keyword evidence="4" id="KW-0808">Transferase</keyword>
<dbReference type="SUPFAM" id="SSF55785">
    <property type="entry name" value="PYP-like sensor domain (PAS domain)"/>
    <property type="match status" value="1"/>
</dbReference>
<dbReference type="Pfam" id="PF00069">
    <property type="entry name" value="Pkinase"/>
    <property type="match status" value="2"/>
</dbReference>
<evidence type="ECO:0000313" key="15">
    <source>
        <dbReference type="EMBL" id="VEU22591.1"/>
    </source>
</evidence>
<dbReference type="PANTHER" id="PTHR24356:SF1">
    <property type="entry name" value="SERINE_THREONINE-PROTEIN KINASE GREATWALL"/>
    <property type="match status" value="1"/>
</dbReference>
<gene>
    <name evidence="15" type="ORF">BRENAR_LOCUS3322</name>
</gene>
<dbReference type="InterPro" id="IPR050236">
    <property type="entry name" value="Ser_Thr_kinase_AGC"/>
</dbReference>
<dbReference type="GO" id="GO:0036180">
    <property type="term" value="P:filamentous growth of a population of unicellular organisms in response to biotic stimulus"/>
    <property type="evidence" value="ECO:0007669"/>
    <property type="project" value="UniProtKB-ARBA"/>
</dbReference>
<keyword evidence="6" id="KW-0418">Kinase</keyword>
<feature type="compositionally biased region" description="Basic and acidic residues" evidence="11">
    <location>
        <begin position="67"/>
        <end position="76"/>
    </location>
</feature>
<dbReference type="PROSITE" id="PS50011">
    <property type="entry name" value="PROTEIN_KINASE_DOM"/>
    <property type="match status" value="1"/>
</dbReference>
<comment type="catalytic activity">
    <reaction evidence="8">
        <text>L-threonyl-[protein] + ATP = O-phospho-L-threonyl-[protein] + ADP + H(+)</text>
        <dbReference type="Rhea" id="RHEA:46608"/>
        <dbReference type="Rhea" id="RHEA-COMP:11060"/>
        <dbReference type="Rhea" id="RHEA-COMP:11605"/>
        <dbReference type="ChEBI" id="CHEBI:15378"/>
        <dbReference type="ChEBI" id="CHEBI:30013"/>
        <dbReference type="ChEBI" id="CHEBI:30616"/>
        <dbReference type="ChEBI" id="CHEBI:61977"/>
        <dbReference type="ChEBI" id="CHEBI:456216"/>
        <dbReference type="EC" id="2.7.11.1"/>
    </reaction>
</comment>
<reference evidence="15 16" key="1">
    <citation type="submission" date="2018-12" db="EMBL/GenBank/DDBJ databases">
        <authorList>
            <person name="Tiukova I."/>
            <person name="Dainat J."/>
        </authorList>
    </citation>
    <scope>NUCLEOTIDE SEQUENCE [LARGE SCALE GENOMIC DNA]</scope>
</reference>
<feature type="compositionally biased region" description="Polar residues" evidence="11">
    <location>
        <begin position="1485"/>
        <end position="1507"/>
    </location>
</feature>
<dbReference type="GO" id="GO:1900445">
    <property type="term" value="P:positive regulation of filamentous growth of a population of unicellular organisms in response to biotic stimulus"/>
    <property type="evidence" value="ECO:0007669"/>
    <property type="project" value="UniProtKB-ARBA"/>
</dbReference>
<dbReference type="Gene3D" id="1.10.510.10">
    <property type="entry name" value="Transferase(Phosphotransferase) domain 1"/>
    <property type="match status" value="2"/>
</dbReference>
<feature type="compositionally biased region" description="Acidic residues" evidence="11">
    <location>
        <begin position="238"/>
        <end position="248"/>
    </location>
</feature>
<feature type="compositionally biased region" description="Polar residues" evidence="11">
    <location>
        <begin position="1381"/>
        <end position="1391"/>
    </location>
</feature>
<accession>A0A448YNX6</accession>
<feature type="region of interest" description="Disordered" evidence="11">
    <location>
        <begin position="1445"/>
        <end position="1581"/>
    </location>
</feature>
<dbReference type="Gene3D" id="3.40.50.2300">
    <property type="match status" value="1"/>
</dbReference>
<feature type="region of interest" description="Disordered" evidence="11">
    <location>
        <begin position="106"/>
        <end position="125"/>
    </location>
</feature>
<feature type="compositionally biased region" description="Basic and acidic residues" evidence="11">
    <location>
        <begin position="689"/>
        <end position="698"/>
    </location>
</feature>
<dbReference type="PANTHER" id="PTHR24356">
    <property type="entry name" value="SERINE/THREONINE-PROTEIN KINASE"/>
    <property type="match status" value="1"/>
</dbReference>
<feature type="compositionally biased region" description="Low complexity" evidence="11">
    <location>
        <begin position="778"/>
        <end position="788"/>
    </location>
</feature>
<dbReference type="InterPro" id="IPR000961">
    <property type="entry name" value="AGC-kinase_C"/>
</dbReference>
<evidence type="ECO:0000259" key="14">
    <source>
        <dbReference type="PROSITE" id="PS51285"/>
    </source>
</evidence>
<dbReference type="PROSITE" id="PS51285">
    <property type="entry name" value="AGC_KINASE_CTER"/>
    <property type="match status" value="1"/>
</dbReference>
<dbReference type="CDD" id="cd05579">
    <property type="entry name" value="STKc_MAST_like"/>
    <property type="match status" value="1"/>
</dbReference>
<feature type="compositionally biased region" description="Polar residues" evidence="11">
    <location>
        <begin position="789"/>
        <end position="801"/>
    </location>
</feature>
<dbReference type="Gene3D" id="3.30.200.20">
    <property type="entry name" value="Phosphorylase Kinase, domain 1"/>
    <property type="match status" value="2"/>
</dbReference>
<keyword evidence="7" id="KW-0067">ATP-binding</keyword>
<protein>
    <recommendedName>
        <fullName evidence="1">non-specific serine/threonine protein kinase</fullName>
        <ecNumber evidence="1">2.7.11.1</ecNumber>
    </recommendedName>
</protein>
<keyword evidence="5" id="KW-0547">Nucleotide-binding</keyword>
<evidence type="ECO:0000259" key="12">
    <source>
        <dbReference type="PROSITE" id="PS50011"/>
    </source>
</evidence>
<keyword evidence="2" id="KW-0723">Serine/threonine-protein kinase</keyword>
<dbReference type="InterPro" id="IPR035965">
    <property type="entry name" value="PAS-like_dom_sf"/>
</dbReference>
<evidence type="ECO:0000259" key="13">
    <source>
        <dbReference type="PROSITE" id="PS50110"/>
    </source>
</evidence>
<feature type="region of interest" description="Disordered" evidence="11">
    <location>
        <begin position="1374"/>
        <end position="1421"/>
    </location>
</feature>
<dbReference type="InterPro" id="IPR011009">
    <property type="entry name" value="Kinase-like_dom_sf"/>
</dbReference>
<feature type="compositionally biased region" description="Low complexity" evidence="11">
    <location>
        <begin position="259"/>
        <end position="294"/>
    </location>
</feature>
<dbReference type="InterPro" id="IPR000014">
    <property type="entry name" value="PAS"/>
</dbReference>
<dbReference type="Gene3D" id="3.30.450.20">
    <property type="entry name" value="PAS domain"/>
    <property type="match status" value="1"/>
</dbReference>
<feature type="compositionally biased region" description="Basic residues" evidence="11">
    <location>
        <begin position="1559"/>
        <end position="1570"/>
    </location>
</feature>
<dbReference type="InParanoid" id="A0A448YNX6"/>